<keyword evidence="2" id="KW-0472">Membrane</keyword>
<evidence type="ECO:0000256" key="1">
    <source>
        <dbReference type="SAM" id="MobiDB-lite"/>
    </source>
</evidence>
<name>A0A1F4VLY1_UNCKA</name>
<sequence length="755" mass="79608">MKSARVLLIAGVLVLMPLTVFLALNRTSFFDKAASPGDSTEVATIALAPKTQTTKVGEQISYDIVVNTHGRSASIVQARLKYSYTGDKPPITVVDSQGDTTDQIQIQPGDISELNFVTNDVTDNPIPGTDDHEVIIRLTAVPADSAKPFSTDTDVILGTVTLKAETSISDFSLEFDPDETKITAFSDGKDVLLLPSDATLIIEGEKVAPSPKIVSVYPLTGKAGDVVVIEGENFGADQNDSYVQFWETRVGNNGVQSWSDKSLTVIVPEGAKSGKLTITTSGGSGGSPDIFEVAGSSLASSPFIESVSPSQVKEAESITIIGRNFGSSQSTSKVQIGQVPITTFTTWSNVLIEAKVPSGATTDQVKLVNEEGEAFSSTCLVITGTVSSNSTCLSVAFTTIGVGVTDVTNTSAEVTWVTDIESTSQVRYGFTNAYSKTSEKKNITDKVTSHALEISSLSPCATYHFQTISEADGAKVSVSEDQSFNTLGCPTDATVIQQVSTKLSPDVGGIVQLTDSGESLKIDAPAAYVDEESTLQIKKLNSEETFEDLALPSGFEGVGGNVYELNAYGGQDIKLTEFDEDVTVSISYSSADAAIFDEDSFSMRRWNGTAWEELTDCVMDKTARVVSCPVAHFSAYALMGETLSGDSPTTSSDQSDLLADTGETGTTGVGSTVPTTDLNSALQASPLVTGGVGSTIPSSVLMQEDVSSTPQLTNITTGENDLLRLMLFAGLACVIMGFALPFTMRVLEGSPPNEL</sequence>
<dbReference type="SUPFAM" id="SSF81296">
    <property type="entry name" value="E set domains"/>
    <property type="match status" value="2"/>
</dbReference>
<evidence type="ECO:0000313" key="4">
    <source>
        <dbReference type="EMBL" id="OGC58246.1"/>
    </source>
</evidence>
<dbReference type="AlphaFoldDB" id="A0A1F4VLY1"/>
<organism evidence="4 5">
    <name type="scientific">candidate division WWE3 bacterium RIFCSPLOWO2_01_FULL_42_11</name>
    <dbReference type="NCBI Taxonomy" id="1802627"/>
    <lineage>
        <taxon>Bacteria</taxon>
        <taxon>Katanobacteria</taxon>
    </lineage>
</organism>
<dbReference type="Gene3D" id="2.60.40.380">
    <property type="entry name" value="Purple acid phosphatase-like, N-terminal"/>
    <property type="match status" value="1"/>
</dbReference>
<dbReference type="InterPro" id="IPR014756">
    <property type="entry name" value="Ig_E-set"/>
</dbReference>
<feature type="compositionally biased region" description="Polar residues" evidence="1">
    <location>
        <begin position="644"/>
        <end position="655"/>
    </location>
</feature>
<protein>
    <recommendedName>
        <fullName evidence="3">IPT/TIG domain-containing protein</fullName>
    </recommendedName>
</protein>
<dbReference type="STRING" id="1802627.A3A70_00575"/>
<proteinExistence type="predicted"/>
<feature type="domain" description="IPT/TIG" evidence="3">
    <location>
        <begin position="211"/>
        <end position="284"/>
    </location>
</feature>
<comment type="caution">
    <text evidence="4">The sequence shown here is derived from an EMBL/GenBank/DDBJ whole genome shotgun (WGS) entry which is preliminary data.</text>
</comment>
<gene>
    <name evidence="4" type="ORF">A3A70_00575</name>
</gene>
<dbReference type="Proteomes" id="UP000178964">
    <property type="component" value="Unassembled WGS sequence"/>
</dbReference>
<dbReference type="EMBL" id="MEVK01000040">
    <property type="protein sequence ID" value="OGC58246.1"/>
    <property type="molecule type" value="Genomic_DNA"/>
</dbReference>
<feature type="region of interest" description="Disordered" evidence="1">
    <location>
        <begin position="644"/>
        <end position="674"/>
    </location>
</feature>
<evidence type="ECO:0000256" key="2">
    <source>
        <dbReference type="SAM" id="Phobius"/>
    </source>
</evidence>
<dbReference type="InterPro" id="IPR013783">
    <property type="entry name" value="Ig-like_fold"/>
</dbReference>
<dbReference type="GO" id="GO:0046872">
    <property type="term" value="F:metal ion binding"/>
    <property type="evidence" value="ECO:0007669"/>
    <property type="project" value="InterPro"/>
</dbReference>
<reference evidence="4 5" key="1">
    <citation type="journal article" date="2016" name="Nat. Commun.">
        <title>Thousands of microbial genomes shed light on interconnected biogeochemical processes in an aquifer system.</title>
        <authorList>
            <person name="Anantharaman K."/>
            <person name="Brown C.T."/>
            <person name="Hug L.A."/>
            <person name="Sharon I."/>
            <person name="Castelle C.J."/>
            <person name="Probst A.J."/>
            <person name="Thomas B.C."/>
            <person name="Singh A."/>
            <person name="Wilkins M.J."/>
            <person name="Karaoz U."/>
            <person name="Brodie E.L."/>
            <person name="Williams K.H."/>
            <person name="Hubbard S.S."/>
            <person name="Banfield J.F."/>
        </authorList>
    </citation>
    <scope>NUCLEOTIDE SEQUENCE [LARGE SCALE GENOMIC DNA]</scope>
</reference>
<keyword evidence="2" id="KW-0812">Transmembrane</keyword>
<accession>A0A1F4VLY1</accession>
<dbReference type="Pfam" id="PF01833">
    <property type="entry name" value="TIG"/>
    <property type="match status" value="2"/>
</dbReference>
<dbReference type="GO" id="GO:0003993">
    <property type="term" value="F:acid phosphatase activity"/>
    <property type="evidence" value="ECO:0007669"/>
    <property type="project" value="InterPro"/>
</dbReference>
<dbReference type="InterPro" id="IPR002909">
    <property type="entry name" value="IPT_dom"/>
</dbReference>
<feature type="compositionally biased region" description="Low complexity" evidence="1">
    <location>
        <begin position="661"/>
        <end position="674"/>
    </location>
</feature>
<evidence type="ECO:0000259" key="3">
    <source>
        <dbReference type="Pfam" id="PF01833"/>
    </source>
</evidence>
<feature type="domain" description="IPT/TIG" evidence="3">
    <location>
        <begin position="302"/>
        <end position="368"/>
    </location>
</feature>
<dbReference type="Gene3D" id="2.60.40.10">
    <property type="entry name" value="Immunoglobulins"/>
    <property type="match status" value="2"/>
</dbReference>
<evidence type="ECO:0000313" key="5">
    <source>
        <dbReference type="Proteomes" id="UP000178964"/>
    </source>
</evidence>
<feature type="transmembrane region" description="Helical" evidence="2">
    <location>
        <begin position="722"/>
        <end position="742"/>
    </location>
</feature>
<dbReference type="SUPFAM" id="SSF49363">
    <property type="entry name" value="Purple acid phosphatase, N-terminal domain"/>
    <property type="match status" value="1"/>
</dbReference>
<keyword evidence="2" id="KW-1133">Transmembrane helix</keyword>
<dbReference type="InterPro" id="IPR008963">
    <property type="entry name" value="Purple_acid_Pase-like_N"/>
</dbReference>